<protein>
    <submittedName>
        <fullName evidence="2">Uncharacterized protein</fullName>
    </submittedName>
</protein>
<reference evidence="2 3" key="1">
    <citation type="submission" date="2024-09" db="EMBL/GenBank/DDBJ databases">
        <authorList>
            <person name="Sun Q."/>
            <person name="Mori K."/>
        </authorList>
    </citation>
    <scope>NUCLEOTIDE SEQUENCE [LARGE SCALE GENOMIC DNA]</scope>
    <source>
        <strain evidence="2 3">CCM 7609</strain>
    </source>
</reference>
<dbReference type="Proteomes" id="UP001589575">
    <property type="component" value="Unassembled WGS sequence"/>
</dbReference>
<dbReference type="EMBL" id="JBHMFI010000001">
    <property type="protein sequence ID" value="MFB9072241.1"/>
    <property type="molecule type" value="Genomic_DNA"/>
</dbReference>
<proteinExistence type="predicted"/>
<comment type="caution">
    <text evidence="2">The sequence shown here is derived from an EMBL/GenBank/DDBJ whole genome shotgun (WGS) entry which is preliminary data.</text>
</comment>
<sequence>MGGRGGTRLRGRHLNTRRQLGELTPVTAGGRRPAGQHGHRDHHNSPHHCPYPGYHRPLLRPADHRHCCRIRRRHL</sequence>
<gene>
    <name evidence="2" type="ORF">ACFFX0_13930</name>
</gene>
<feature type="compositionally biased region" description="Basic residues" evidence="1">
    <location>
        <begin position="37"/>
        <end position="46"/>
    </location>
</feature>
<feature type="region of interest" description="Disordered" evidence="1">
    <location>
        <begin position="1"/>
        <end position="49"/>
    </location>
</feature>
<evidence type="ECO:0000313" key="2">
    <source>
        <dbReference type="EMBL" id="MFB9072241.1"/>
    </source>
</evidence>
<feature type="compositionally biased region" description="Basic residues" evidence="1">
    <location>
        <begin position="7"/>
        <end position="16"/>
    </location>
</feature>
<accession>A0ABV5FZX8</accession>
<evidence type="ECO:0000256" key="1">
    <source>
        <dbReference type="SAM" id="MobiDB-lite"/>
    </source>
</evidence>
<organism evidence="2 3">
    <name type="scientific">Citricoccus parietis</name>
    <dbReference type="NCBI Taxonomy" id="592307"/>
    <lineage>
        <taxon>Bacteria</taxon>
        <taxon>Bacillati</taxon>
        <taxon>Actinomycetota</taxon>
        <taxon>Actinomycetes</taxon>
        <taxon>Micrococcales</taxon>
        <taxon>Micrococcaceae</taxon>
        <taxon>Citricoccus</taxon>
    </lineage>
</organism>
<evidence type="ECO:0000313" key="3">
    <source>
        <dbReference type="Proteomes" id="UP001589575"/>
    </source>
</evidence>
<keyword evidence="3" id="KW-1185">Reference proteome</keyword>
<name>A0ABV5FZX8_9MICC</name>